<dbReference type="EMBL" id="PJQD01000048">
    <property type="protein sequence ID" value="POY72423.1"/>
    <property type="molecule type" value="Genomic_DNA"/>
</dbReference>
<dbReference type="InterPro" id="IPR044066">
    <property type="entry name" value="TRIAD_supradom"/>
</dbReference>
<feature type="region of interest" description="Disordered" evidence="8">
    <location>
        <begin position="280"/>
        <end position="307"/>
    </location>
</feature>
<name>A0A2S5B6L3_9BASI</name>
<evidence type="ECO:0000313" key="10">
    <source>
        <dbReference type="EMBL" id="POY72423.1"/>
    </source>
</evidence>
<dbReference type="InterPro" id="IPR047545">
    <property type="entry name" value="BRcat_RBR_RNF216"/>
</dbReference>
<dbReference type="Proteomes" id="UP000237144">
    <property type="component" value="Unassembled WGS sequence"/>
</dbReference>
<keyword evidence="4" id="KW-0677">Repeat</keyword>
<dbReference type="PANTHER" id="PTHR22770:SF47">
    <property type="entry name" value="E3 UBIQUITIN-PROTEIN LIGASE RNF216"/>
    <property type="match status" value="1"/>
</dbReference>
<dbReference type="GO" id="GO:0016740">
    <property type="term" value="F:transferase activity"/>
    <property type="evidence" value="ECO:0007669"/>
    <property type="project" value="UniProtKB-KW"/>
</dbReference>
<evidence type="ECO:0000256" key="1">
    <source>
        <dbReference type="ARBA" id="ARBA00004906"/>
    </source>
</evidence>
<comment type="caution">
    <text evidence="10">The sequence shown here is derived from an EMBL/GenBank/DDBJ whole genome shotgun (WGS) entry which is preliminary data.</text>
</comment>
<comment type="pathway">
    <text evidence="1">Protein modification; protein ubiquitination.</text>
</comment>
<reference evidence="10 11" key="1">
    <citation type="journal article" date="2018" name="Front. Microbiol.">
        <title>Prospects for Fungal Bioremediation of Acidic Radioactive Waste Sites: Characterization and Genome Sequence of Rhodotorula taiwanensis MD1149.</title>
        <authorList>
            <person name="Tkavc R."/>
            <person name="Matrosova V.Y."/>
            <person name="Grichenko O.E."/>
            <person name="Gostincar C."/>
            <person name="Volpe R.P."/>
            <person name="Klimenkova P."/>
            <person name="Gaidamakova E.K."/>
            <person name="Zhou C.E."/>
            <person name="Stewart B.J."/>
            <person name="Lyman M.G."/>
            <person name="Malfatti S.A."/>
            <person name="Rubinfeld B."/>
            <person name="Courtot M."/>
            <person name="Singh J."/>
            <person name="Dalgard C.L."/>
            <person name="Hamilton T."/>
            <person name="Frey K.G."/>
            <person name="Gunde-Cimerman N."/>
            <person name="Dugan L."/>
            <person name="Daly M.J."/>
        </authorList>
    </citation>
    <scope>NUCLEOTIDE SEQUENCE [LARGE SCALE GENOMIC DNA]</scope>
    <source>
        <strain evidence="10 11">MD1149</strain>
    </source>
</reference>
<evidence type="ECO:0000256" key="7">
    <source>
        <dbReference type="ARBA" id="ARBA00022833"/>
    </source>
</evidence>
<dbReference type="CDD" id="cd20339">
    <property type="entry name" value="BRcat_RBR_RNF216"/>
    <property type="match status" value="1"/>
</dbReference>
<dbReference type="SMART" id="SM00647">
    <property type="entry name" value="IBR"/>
    <property type="match status" value="2"/>
</dbReference>
<feature type="region of interest" description="Disordered" evidence="8">
    <location>
        <begin position="363"/>
        <end position="396"/>
    </location>
</feature>
<organism evidence="10 11">
    <name type="scientific">Rhodotorula taiwanensis</name>
    <dbReference type="NCBI Taxonomy" id="741276"/>
    <lineage>
        <taxon>Eukaryota</taxon>
        <taxon>Fungi</taxon>
        <taxon>Dikarya</taxon>
        <taxon>Basidiomycota</taxon>
        <taxon>Pucciniomycotina</taxon>
        <taxon>Microbotryomycetes</taxon>
        <taxon>Sporidiobolales</taxon>
        <taxon>Sporidiobolaceae</taxon>
        <taxon>Rhodotorula</taxon>
    </lineage>
</organism>
<dbReference type="PROSITE" id="PS51873">
    <property type="entry name" value="TRIAD"/>
    <property type="match status" value="1"/>
</dbReference>
<dbReference type="OrthoDB" id="2524982at2759"/>
<feature type="compositionally biased region" description="Gly residues" evidence="8">
    <location>
        <begin position="433"/>
        <end position="443"/>
    </location>
</feature>
<dbReference type="PANTHER" id="PTHR22770">
    <property type="entry name" value="UBIQUITIN CONJUGATING ENZYME 7 INTERACTING PROTEIN-RELATED"/>
    <property type="match status" value="1"/>
</dbReference>
<dbReference type="SUPFAM" id="SSF57850">
    <property type="entry name" value="RING/U-box"/>
    <property type="match status" value="2"/>
</dbReference>
<evidence type="ECO:0000256" key="5">
    <source>
        <dbReference type="ARBA" id="ARBA00022771"/>
    </source>
</evidence>
<evidence type="ECO:0000256" key="8">
    <source>
        <dbReference type="SAM" id="MobiDB-lite"/>
    </source>
</evidence>
<evidence type="ECO:0000256" key="6">
    <source>
        <dbReference type="ARBA" id="ARBA00022786"/>
    </source>
</evidence>
<evidence type="ECO:0000256" key="3">
    <source>
        <dbReference type="ARBA" id="ARBA00022723"/>
    </source>
</evidence>
<dbReference type="STRING" id="741276.A0A2S5B6L3"/>
<feature type="compositionally biased region" description="Basic and acidic residues" evidence="8">
    <location>
        <begin position="294"/>
        <end position="306"/>
    </location>
</feature>
<proteinExistence type="predicted"/>
<accession>A0A2S5B6L3</accession>
<keyword evidence="11" id="KW-1185">Reference proteome</keyword>
<sequence>MSGEACDLVLPRSGSRHRAAFDEVVAAVPDVHPAYLLKLLNDLRYDVSLAVADLETSDYPLNSGGRKLNQAGTSQDLQQISPNVECQCCADSCAIANAARCDAGHGFCAECIRNFVENAISSQKPDLHCFALNTECQASFAPVELKRCITGNILDKLEQVRIDKEVSPLEGLVRCPFCPMAALLDDDEVVFACPECNVSSCRRCQKKAHGSNPCDKVPASQEEALDAVAEAMSASVIRKCPSCKVPCLKVDGCNKRTCGPCGAHFCYVCNKQTDKPGHWNSGGANNGRCPANEDSEKRAAEEAQEARKRKIAELEEMGVSVPSIAKTPKFGPSTPRRTAAQQAALFSNGRHVFRGQNTAFDFTPIAQAPQVTVEPPRAGPSRRSPARFSPAASPPRSWTDFDGLGWHAHEPAYGFAAAGSGVFGGGGFGGARTGTGSWHGGKGTRADETGDKDATPPPAEPEEVMRQRRLYAALARQGRA</sequence>
<evidence type="ECO:0000256" key="4">
    <source>
        <dbReference type="ARBA" id="ARBA00022737"/>
    </source>
</evidence>
<dbReference type="GO" id="GO:0008270">
    <property type="term" value="F:zinc ion binding"/>
    <property type="evidence" value="ECO:0007669"/>
    <property type="project" value="UniProtKB-KW"/>
</dbReference>
<feature type="compositionally biased region" description="Basic and acidic residues" evidence="8">
    <location>
        <begin position="444"/>
        <end position="454"/>
    </location>
</feature>
<keyword evidence="3" id="KW-0479">Metal-binding</keyword>
<dbReference type="InterPro" id="IPR051628">
    <property type="entry name" value="LUBAC_E3_Ligases"/>
</dbReference>
<evidence type="ECO:0000313" key="11">
    <source>
        <dbReference type="Proteomes" id="UP000237144"/>
    </source>
</evidence>
<gene>
    <name evidence="10" type="ORF">BMF94_4249</name>
</gene>
<feature type="compositionally biased region" description="Low complexity" evidence="8">
    <location>
        <begin position="375"/>
        <end position="396"/>
    </location>
</feature>
<feature type="domain" description="RING-type" evidence="9">
    <location>
        <begin position="82"/>
        <end position="289"/>
    </location>
</feature>
<dbReference type="InterPro" id="IPR013083">
    <property type="entry name" value="Znf_RING/FYVE/PHD"/>
</dbReference>
<dbReference type="Gene3D" id="1.20.120.1750">
    <property type="match status" value="1"/>
</dbReference>
<keyword evidence="5" id="KW-0863">Zinc-finger</keyword>
<dbReference type="InterPro" id="IPR002867">
    <property type="entry name" value="IBR_dom"/>
</dbReference>
<evidence type="ECO:0000256" key="2">
    <source>
        <dbReference type="ARBA" id="ARBA00022679"/>
    </source>
</evidence>
<keyword evidence="6" id="KW-0833">Ubl conjugation pathway</keyword>
<dbReference type="Gene3D" id="3.30.40.10">
    <property type="entry name" value="Zinc/RING finger domain, C3HC4 (zinc finger)"/>
    <property type="match status" value="1"/>
</dbReference>
<keyword evidence="2" id="KW-0808">Transferase</keyword>
<keyword evidence="7" id="KW-0862">Zinc</keyword>
<protein>
    <recommendedName>
        <fullName evidence="9">RING-type domain-containing protein</fullName>
    </recommendedName>
</protein>
<feature type="region of interest" description="Disordered" evidence="8">
    <location>
        <begin position="433"/>
        <end position="465"/>
    </location>
</feature>
<evidence type="ECO:0000259" key="9">
    <source>
        <dbReference type="PROSITE" id="PS51873"/>
    </source>
</evidence>
<dbReference type="AlphaFoldDB" id="A0A2S5B6L3"/>
<dbReference type="Pfam" id="PF26200">
    <property type="entry name" value="Rcat_RNF216"/>
    <property type="match status" value="1"/>
</dbReference>